<proteinExistence type="predicted"/>
<evidence type="ECO:0000313" key="1">
    <source>
        <dbReference type="EMBL" id="MBB6479097.1"/>
    </source>
</evidence>
<reference evidence="1 2" key="1">
    <citation type="submission" date="2020-08" db="EMBL/GenBank/DDBJ databases">
        <title>Genomic Encyclopedia of Type Strains, Phase IV (KMG-IV): sequencing the most valuable type-strain genomes for metagenomic binning, comparative biology and taxonomic classification.</title>
        <authorList>
            <person name="Goeker M."/>
        </authorList>
    </citation>
    <scope>NUCLEOTIDE SEQUENCE [LARGE SCALE GENOMIC DNA]</scope>
    <source>
        <strain evidence="1 2">DSM 2461</strain>
    </source>
</reference>
<gene>
    <name evidence="1" type="ORF">HNR50_000730</name>
</gene>
<dbReference type="RefSeq" id="WP_184743889.1">
    <property type="nucleotide sequence ID" value="NZ_JACHGJ010000001.1"/>
</dbReference>
<dbReference type="EMBL" id="JACHGJ010000001">
    <property type="protein sequence ID" value="MBB6479097.1"/>
    <property type="molecule type" value="Genomic_DNA"/>
</dbReference>
<organism evidence="1 2">
    <name type="scientific">Spirochaeta isovalerica</name>
    <dbReference type="NCBI Taxonomy" id="150"/>
    <lineage>
        <taxon>Bacteria</taxon>
        <taxon>Pseudomonadati</taxon>
        <taxon>Spirochaetota</taxon>
        <taxon>Spirochaetia</taxon>
        <taxon>Spirochaetales</taxon>
        <taxon>Spirochaetaceae</taxon>
        <taxon>Spirochaeta</taxon>
    </lineage>
</organism>
<sequence length="68" mass="7922">MALSLDLENDELATLFFYIQQDEKCLENPVMEKLAGKMEALIFSRFSIDEIEQFRKKAGESTMEESLR</sequence>
<accession>A0A841R7B9</accession>
<protein>
    <submittedName>
        <fullName evidence="1">Uncharacterized protein</fullName>
    </submittedName>
</protein>
<comment type="caution">
    <text evidence="1">The sequence shown here is derived from an EMBL/GenBank/DDBJ whole genome shotgun (WGS) entry which is preliminary data.</text>
</comment>
<dbReference type="Proteomes" id="UP000587760">
    <property type="component" value="Unassembled WGS sequence"/>
</dbReference>
<evidence type="ECO:0000313" key="2">
    <source>
        <dbReference type="Proteomes" id="UP000587760"/>
    </source>
</evidence>
<keyword evidence="2" id="KW-1185">Reference proteome</keyword>
<name>A0A841R7B9_9SPIO</name>
<dbReference type="AlphaFoldDB" id="A0A841R7B9"/>